<sequence>MKNGMTISARLFLAVLLAGLGGCGLYKWQKPGADDAAFKTDSAACQQVQNPDGYSACMQSRGWTLQ</sequence>
<name>A0A8J2Z215_9PROT</name>
<comment type="caution">
    <text evidence="1">The sequence shown here is derived from an EMBL/GenBank/DDBJ whole genome shotgun (WGS) entry which is preliminary data.</text>
</comment>
<proteinExistence type="predicted"/>
<evidence type="ECO:0008006" key="3">
    <source>
        <dbReference type="Google" id="ProtNLM"/>
    </source>
</evidence>
<evidence type="ECO:0000313" key="1">
    <source>
        <dbReference type="EMBL" id="GGF48792.1"/>
    </source>
</evidence>
<evidence type="ECO:0000313" key="2">
    <source>
        <dbReference type="Proteomes" id="UP000646365"/>
    </source>
</evidence>
<keyword evidence="2" id="KW-1185">Reference proteome</keyword>
<dbReference type="AlphaFoldDB" id="A0A8J2Z215"/>
<organism evidence="1 2">
    <name type="scientific">Aliidongia dinghuensis</name>
    <dbReference type="NCBI Taxonomy" id="1867774"/>
    <lineage>
        <taxon>Bacteria</taxon>
        <taxon>Pseudomonadati</taxon>
        <taxon>Pseudomonadota</taxon>
        <taxon>Alphaproteobacteria</taxon>
        <taxon>Rhodospirillales</taxon>
        <taxon>Dongiaceae</taxon>
        <taxon>Aliidongia</taxon>
    </lineage>
</organism>
<protein>
    <recommendedName>
        <fullName evidence="3">Lipoprotein</fullName>
    </recommendedName>
</protein>
<dbReference type="PROSITE" id="PS51257">
    <property type="entry name" value="PROKAR_LIPOPROTEIN"/>
    <property type="match status" value="1"/>
</dbReference>
<reference evidence="1" key="1">
    <citation type="journal article" date="2014" name="Int. J. Syst. Evol. Microbiol.">
        <title>Complete genome sequence of Corynebacterium casei LMG S-19264T (=DSM 44701T), isolated from a smear-ripened cheese.</title>
        <authorList>
            <consortium name="US DOE Joint Genome Institute (JGI-PGF)"/>
            <person name="Walter F."/>
            <person name="Albersmeier A."/>
            <person name="Kalinowski J."/>
            <person name="Ruckert C."/>
        </authorList>
    </citation>
    <scope>NUCLEOTIDE SEQUENCE</scope>
    <source>
        <strain evidence="1">CGMCC 1.15725</strain>
    </source>
</reference>
<reference evidence="1" key="2">
    <citation type="submission" date="2020-09" db="EMBL/GenBank/DDBJ databases">
        <authorList>
            <person name="Sun Q."/>
            <person name="Zhou Y."/>
        </authorList>
    </citation>
    <scope>NUCLEOTIDE SEQUENCE</scope>
    <source>
        <strain evidence="1">CGMCC 1.15725</strain>
    </source>
</reference>
<gene>
    <name evidence="1" type="ORF">GCM10011611_63970</name>
</gene>
<dbReference type="EMBL" id="BMJQ01000028">
    <property type="protein sequence ID" value="GGF48792.1"/>
    <property type="molecule type" value="Genomic_DNA"/>
</dbReference>
<accession>A0A8J2Z215</accession>
<dbReference type="Proteomes" id="UP000646365">
    <property type="component" value="Unassembled WGS sequence"/>
</dbReference>